<evidence type="ECO:0008006" key="2">
    <source>
        <dbReference type="Google" id="ProtNLM"/>
    </source>
</evidence>
<evidence type="ECO:0000313" key="1">
    <source>
        <dbReference type="EMBL" id="VAW80766.1"/>
    </source>
</evidence>
<protein>
    <recommendedName>
        <fullName evidence="2">Cytochrome c domain-containing protein</fullName>
    </recommendedName>
</protein>
<gene>
    <name evidence="1" type="ORF">MNBD_GAMMA12-2273</name>
</gene>
<accession>A0A3B0ZJ79</accession>
<proteinExistence type="predicted"/>
<feature type="non-terminal residue" evidence="1">
    <location>
        <position position="1"/>
    </location>
</feature>
<sequence>GKDWAPMQNAVRWQIYAPLNVSNGSGNSAKSRCKNNGSNGNSSTPVITNLYFMQFDIIVKDSVAAPETGWVFSTLVYDRNAPGKDAWEKMIPLGATWGNNPKIINLKPSALTPPVKVSLRLTQNWINPKAPQYSKSTLGWDGRLSGPNDGAVVNPAWTGVNYKHNGIASVGCLGCHSSAQYPMTSFLLPNVSYPPTTQAPPLSGDASAAALVLPVPGSKLWMQWFQSRNGYTAMGPKTSSGTMPVALDYDMVTAFKAIPMWQAAVKAALDKASQNKVKK</sequence>
<dbReference type="AlphaFoldDB" id="A0A3B0ZJ79"/>
<name>A0A3B0ZJ79_9ZZZZ</name>
<dbReference type="EMBL" id="UOFL01000203">
    <property type="protein sequence ID" value="VAW80766.1"/>
    <property type="molecule type" value="Genomic_DNA"/>
</dbReference>
<reference evidence="1" key="1">
    <citation type="submission" date="2018-06" db="EMBL/GenBank/DDBJ databases">
        <authorList>
            <person name="Zhirakovskaya E."/>
        </authorList>
    </citation>
    <scope>NUCLEOTIDE SEQUENCE</scope>
</reference>
<organism evidence="1">
    <name type="scientific">hydrothermal vent metagenome</name>
    <dbReference type="NCBI Taxonomy" id="652676"/>
    <lineage>
        <taxon>unclassified sequences</taxon>
        <taxon>metagenomes</taxon>
        <taxon>ecological metagenomes</taxon>
    </lineage>
</organism>